<evidence type="ECO:0000313" key="7">
    <source>
        <dbReference type="Proteomes" id="UP000602653"/>
    </source>
</evidence>
<sequence>MIEFQDVCKTFGNTRVLDGLSFTVPRGSIVSLVGPNGSGKSTLLRILLNLEKATSGEAIIGGKPYAEFSKDSEVGVSLDTMIPHPSRRAIDQLCWIAAAKGIDKQSCVEKLEYVGLAGAERRRIKAYSLGMKQRLRIASALLGDPDVLVLDEPVNGLDPEGIRWLRDFLTKFSSEGKTILITSHLMNELEQLATDFVFLHKGKIVEQVSRDQLKEQYLSLEQAYFTLNHAEN</sequence>
<evidence type="ECO:0000256" key="1">
    <source>
        <dbReference type="ARBA" id="ARBA00005417"/>
    </source>
</evidence>
<organism evidence="6 7">
    <name type="scientific">Arcanobacterium phocisimile</name>
    <dbReference type="NCBI Taxonomy" id="1302235"/>
    <lineage>
        <taxon>Bacteria</taxon>
        <taxon>Bacillati</taxon>
        <taxon>Actinomycetota</taxon>
        <taxon>Actinomycetes</taxon>
        <taxon>Actinomycetales</taxon>
        <taxon>Actinomycetaceae</taxon>
        <taxon>Arcanobacterium</taxon>
    </lineage>
</organism>
<evidence type="ECO:0000259" key="5">
    <source>
        <dbReference type="PROSITE" id="PS50893"/>
    </source>
</evidence>
<evidence type="ECO:0000313" key="6">
    <source>
        <dbReference type="EMBL" id="QRV02826.1"/>
    </source>
</evidence>
<dbReference type="Gene3D" id="3.40.50.300">
    <property type="entry name" value="P-loop containing nucleotide triphosphate hydrolases"/>
    <property type="match status" value="1"/>
</dbReference>
<dbReference type="InterPro" id="IPR003439">
    <property type="entry name" value="ABC_transporter-like_ATP-bd"/>
</dbReference>
<keyword evidence="3" id="KW-0547">Nucleotide-binding</keyword>
<protein>
    <submittedName>
        <fullName evidence="6">ATP-binding cassette domain-containing protein</fullName>
    </submittedName>
</protein>
<evidence type="ECO:0000256" key="2">
    <source>
        <dbReference type="ARBA" id="ARBA00022448"/>
    </source>
</evidence>
<proteinExistence type="inferred from homology"/>
<dbReference type="InterPro" id="IPR027417">
    <property type="entry name" value="P-loop_NTPase"/>
</dbReference>
<dbReference type="InterPro" id="IPR017871">
    <property type="entry name" value="ABC_transporter-like_CS"/>
</dbReference>
<dbReference type="PANTHER" id="PTHR43335">
    <property type="entry name" value="ABC TRANSPORTER, ATP-BINDING PROTEIN"/>
    <property type="match status" value="1"/>
</dbReference>
<gene>
    <name evidence="6" type="ORF">JTE88_03630</name>
</gene>
<dbReference type="Proteomes" id="UP000602653">
    <property type="component" value="Chromosome"/>
</dbReference>
<dbReference type="EMBL" id="CP070228">
    <property type="protein sequence ID" value="QRV02826.1"/>
    <property type="molecule type" value="Genomic_DNA"/>
</dbReference>
<comment type="similarity">
    <text evidence="1">Belongs to the ABC transporter superfamily.</text>
</comment>
<feature type="domain" description="ABC transporter" evidence="5">
    <location>
        <begin position="2"/>
        <end position="226"/>
    </location>
</feature>
<dbReference type="SUPFAM" id="SSF52540">
    <property type="entry name" value="P-loop containing nucleoside triphosphate hydrolases"/>
    <property type="match status" value="1"/>
</dbReference>
<dbReference type="InterPro" id="IPR003593">
    <property type="entry name" value="AAA+_ATPase"/>
</dbReference>
<dbReference type="PROSITE" id="PS50893">
    <property type="entry name" value="ABC_TRANSPORTER_2"/>
    <property type="match status" value="1"/>
</dbReference>
<accession>A0ABX7II68</accession>
<dbReference type="PANTHER" id="PTHR43335:SF4">
    <property type="entry name" value="ABC TRANSPORTER, ATP-BINDING PROTEIN"/>
    <property type="match status" value="1"/>
</dbReference>
<dbReference type="GO" id="GO:0005524">
    <property type="term" value="F:ATP binding"/>
    <property type="evidence" value="ECO:0007669"/>
    <property type="project" value="UniProtKB-KW"/>
</dbReference>
<keyword evidence="7" id="KW-1185">Reference proteome</keyword>
<name>A0ABX7II68_9ACTO</name>
<evidence type="ECO:0000256" key="4">
    <source>
        <dbReference type="ARBA" id="ARBA00022840"/>
    </source>
</evidence>
<keyword evidence="2" id="KW-0813">Transport</keyword>
<dbReference type="RefSeq" id="WP_204425459.1">
    <property type="nucleotide sequence ID" value="NZ_CP070228.1"/>
</dbReference>
<dbReference type="Pfam" id="PF00005">
    <property type="entry name" value="ABC_tran"/>
    <property type="match status" value="1"/>
</dbReference>
<reference evidence="6 7" key="1">
    <citation type="submission" date="2021-02" db="EMBL/GenBank/DDBJ databases">
        <title>Complete Genome Sequence of Arcanobacterium phocisimile strain DSM 26142T from a harbour seal.</title>
        <authorList>
            <person name="Borowiak M."/>
            <person name="Alssahen M."/>
            <person name="Malorny B."/>
            <person name="Laemmler C."/>
            <person name="Siebert U."/>
            <person name="Ploetz M."/>
            <person name="Abdulmawjood A."/>
        </authorList>
    </citation>
    <scope>NUCLEOTIDE SEQUENCE [LARGE SCALE GENOMIC DNA]</scope>
    <source>
        <strain evidence="6 7">DSM 26142</strain>
    </source>
</reference>
<dbReference type="PROSITE" id="PS00211">
    <property type="entry name" value="ABC_TRANSPORTER_1"/>
    <property type="match status" value="1"/>
</dbReference>
<evidence type="ECO:0000256" key="3">
    <source>
        <dbReference type="ARBA" id="ARBA00022741"/>
    </source>
</evidence>
<dbReference type="SMART" id="SM00382">
    <property type="entry name" value="AAA"/>
    <property type="match status" value="1"/>
</dbReference>
<keyword evidence="4 6" id="KW-0067">ATP-binding</keyword>